<dbReference type="SMART" id="SM00563">
    <property type="entry name" value="PlsC"/>
    <property type="match status" value="1"/>
</dbReference>
<evidence type="ECO:0000259" key="4">
    <source>
        <dbReference type="SMART" id="SM00563"/>
    </source>
</evidence>
<keyword evidence="6" id="KW-1185">Reference proteome</keyword>
<dbReference type="AlphaFoldDB" id="A0A1S1QWI2"/>
<sequence length="326" mass="35524">MLYWVVKAILTPILRVFWRPWVEGLEHVPARGPVILASNHLSFLDSFFLPLVVPRRITFLAKSDYFTGVGLKGWSKRKFFSGVGQVPIDRSGGRASEGALRTGVRVLGNGELLGIYPEGTRSPDGRLYRGKIGVARMALEAGVPVIPVAMIGTFEVQPLGRLVPRIRRVGIRIGRPLDFSRYAGMADDRFVLRSMTDEIMYELMSLSGQEYVDMYAQRRKEELAAAREAQAASAAPADPRPEAGTRSEPDPRPDTGSRSETAARSEAGSRSETAARSEAGSRSETAARSETGPRSENGPRPLQDRRAGDSSPGVPPAGEPPVRRAV</sequence>
<dbReference type="GO" id="GO:0003841">
    <property type="term" value="F:1-acylglycerol-3-phosphate O-acyltransferase activity"/>
    <property type="evidence" value="ECO:0007669"/>
    <property type="project" value="TreeGrafter"/>
</dbReference>
<dbReference type="PANTHER" id="PTHR10434:SF11">
    <property type="entry name" value="1-ACYL-SN-GLYCEROL-3-PHOSPHATE ACYLTRANSFERASE"/>
    <property type="match status" value="1"/>
</dbReference>
<proteinExistence type="predicted"/>
<evidence type="ECO:0000256" key="2">
    <source>
        <dbReference type="ARBA" id="ARBA00023315"/>
    </source>
</evidence>
<feature type="domain" description="Phospholipid/glycerol acyltransferase" evidence="4">
    <location>
        <begin position="34"/>
        <end position="153"/>
    </location>
</feature>
<feature type="compositionally biased region" description="Low complexity" evidence="3">
    <location>
        <begin position="226"/>
        <end position="237"/>
    </location>
</feature>
<feature type="region of interest" description="Disordered" evidence="3">
    <location>
        <begin position="225"/>
        <end position="326"/>
    </location>
</feature>
<name>A0A1S1QWI2_9ACTN</name>
<evidence type="ECO:0000313" key="5">
    <source>
        <dbReference type="EMBL" id="OHV36794.1"/>
    </source>
</evidence>
<protein>
    <submittedName>
        <fullName evidence="5">Glycerol acyltransferase</fullName>
    </submittedName>
</protein>
<accession>A0A1S1QWI2</accession>
<dbReference type="Proteomes" id="UP000179769">
    <property type="component" value="Unassembled WGS sequence"/>
</dbReference>
<evidence type="ECO:0000313" key="6">
    <source>
        <dbReference type="Proteomes" id="UP000179769"/>
    </source>
</evidence>
<dbReference type="PANTHER" id="PTHR10434">
    <property type="entry name" value="1-ACYL-SN-GLYCEROL-3-PHOSPHATE ACYLTRANSFERASE"/>
    <property type="match status" value="1"/>
</dbReference>
<dbReference type="CDD" id="cd07989">
    <property type="entry name" value="LPLAT_AGPAT-like"/>
    <property type="match status" value="1"/>
</dbReference>
<dbReference type="InterPro" id="IPR002123">
    <property type="entry name" value="Plipid/glycerol_acylTrfase"/>
</dbReference>
<evidence type="ECO:0000256" key="3">
    <source>
        <dbReference type="SAM" id="MobiDB-lite"/>
    </source>
</evidence>
<dbReference type="GO" id="GO:0006654">
    <property type="term" value="P:phosphatidic acid biosynthetic process"/>
    <property type="evidence" value="ECO:0007669"/>
    <property type="project" value="TreeGrafter"/>
</dbReference>
<dbReference type="RefSeq" id="WP_071061898.1">
    <property type="nucleotide sequence ID" value="NZ_MAXA01000114.1"/>
</dbReference>
<reference evidence="6" key="1">
    <citation type="submission" date="2016-07" db="EMBL/GenBank/DDBJ databases">
        <title>Frankia sp. NRRL B-16219 Genome sequencing.</title>
        <authorList>
            <person name="Ghodhbane-Gtari F."/>
            <person name="Swanson E."/>
            <person name="Gueddou A."/>
            <person name="Louati M."/>
            <person name="Nouioui I."/>
            <person name="Hezbri K."/>
            <person name="Abebe-Akele F."/>
            <person name="Simpson S."/>
            <person name="Morris K."/>
            <person name="Thomas K."/>
            <person name="Gtari M."/>
            <person name="Tisa L.S."/>
        </authorList>
    </citation>
    <scope>NUCLEOTIDE SEQUENCE [LARGE SCALE GENOMIC DNA]</scope>
    <source>
        <strain evidence="6">NRRL B-16219</strain>
    </source>
</reference>
<dbReference type="SUPFAM" id="SSF69593">
    <property type="entry name" value="Glycerol-3-phosphate (1)-acyltransferase"/>
    <property type="match status" value="1"/>
</dbReference>
<dbReference type="EMBL" id="MAXA01000114">
    <property type="protein sequence ID" value="OHV36794.1"/>
    <property type="molecule type" value="Genomic_DNA"/>
</dbReference>
<dbReference type="Pfam" id="PF01553">
    <property type="entry name" value="Acyltransferase"/>
    <property type="match status" value="1"/>
</dbReference>
<gene>
    <name evidence="5" type="ORF">BBK14_14580</name>
</gene>
<evidence type="ECO:0000256" key="1">
    <source>
        <dbReference type="ARBA" id="ARBA00022679"/>
    </source>
</evidence>
<feature type="compositionally biased region" description="Basic and acidic residues" evidence="3">
    <location>
        <begin position="239"/>
        <end position="293"/>
    </location>
</feature>
<comment type="caution">
    <text evidence="5">The sequence shown here is derived from an EMBL/GenBank/DDBJ whole genome shotgun (WGS) entry which is preliminary data.</text>
</comment>
<dbReference type="GO" id="GO:0005886">
    <property type="term" value="C:plasma membrane"/>
    <property type="evidence" value="ECO:0007669"/>
    <property type="project" value="TreeGrafter"/>
</dbReference>
<organism evidence="5 6">
    <name type="scientific">Parafrankia soli</name>
    <dbReference type="NCBI Taxonomy" id="2599596"/>
    <lineage>
        <taxon>Bacteria</taxon>
        <taxon>Bacillati</taxon>
        <taxon>Actinomycetota</taxon>
        <taxon>Actinomycetes</taxon>
        <taxon>Frankiales</taxon>
        <taxon>Frankiaceae</taxon>
        <taxon>Parafrankia</taxon>
    </lineage>
</organism>
<keyword evidence="2 5" id="KW-0012">Acyltransferase</keyword>
<dbReference type="OrthoDB" id="9808424at2"/>
<keyword evidence="1 5" id="KW-0808">Transferase</keyword>